<gene>
    <name evidence="2" type="ORF">KPL78_06330</name>
</gene>
<comment type="caution">
    <text evidence="2">The sequence shown here is derived from an EMBL/GenBank/DDBJ whole genome shotgun (WGS) entry which is preliminary data.</text>
</comment>
<dbReference type="InterPro" id="IPR052909">
    <property type="entry name" value="Transposase_6_like"/>
</dbReference>
<reference evidence="2 3" key="1">
    <citation type="submission" date="2021-07" db="EMBL/GenBank/DDBJ databases">
        <authorList>
            <person name="So Y."/>
        </authorList>
    </citation>
    <scope>NUCLEOTIDE SEQUENCE [LARGE SCALE GENOMIC DNA]</scope>
    <source>
        <strain evidence="2 3">HJA6</strain>
    </source>
</reference>
<protein>
    <submittedName>
        <fullName evidence="2">Transposase</fullName>
    </submittedName>
</protein>
<name>A0ABS7A577_9PROT</name>
<organism evidence="2 3">
    <name type="scientific">Roseomonas alba</name>
    <dbReference type="NCBI Taxonomy" id="2846776"/>
    <lineage>
        <taxon>Bacteria</taxon>
        <taxon>Pseudomonadati</taxon>
        <taxon>Pseudomonadota</taxon>
        <taxon>Alphaproteobacteria</taxon>
        <taxon>Acetobacterales</taxon>
        <taxon>Roseomonadaceae</taxon>
        <taxon>Roseomonas</taxon>
    </lineage>
</organism>
<proteinExistence type="predicted"/>
<evidence type="ECO:0000313" key="3">
    <source>
        <dbReference type="Proteomes" id="UP001196565"/>
    </source>
</evidence>
<dbReference type="EMBL" id="JAHYBZ010000002">
    <property type="protein sequence ID" value="MBW6397456.1"/>
    <property type="molecule type" value="Genomic_DNA"/>
</dbReference>
<evidence type="ECO:0000259" key="1">
    <source>
        <dbReference type="Pfam" id="PF13340"/>
    </source>
</evidence>
<sequence>MPPATHLTTPRPWSPLSDAEWTCLEPYLTRAASRPGPRIADLRARMDAIFRIAATNDPWRLLPAEYGRPDTISRFFRRLTHEGLWQRLLAALAERSIPDHLRALEHWICRACRRATRILGLRFIVLIRRLGFLSALKGPPHMVPNPDLSETIRRFPLELAFRPDMQKRGRNLAIRALMALHRMCGGVKRIPRRLAPP</sequence>
<dbReference type="Pfam" id="PF13340">
    <property type="entry name" value="DUF4096"/>
    <property type="match status" value="1"/>
</dbReference>
<feature type="domain" description="Insertion element IS402-like" evidence="1">
    <location>
        <begin position="16"/>
        <end position="88"/>
    </location>
</feature>
<dbReference type="PANTHER" id="PTHR46637">
    <property type="entry name" value="TIS1421-TRANSPOSASE PROTEIN A"/>
    <property type="match status" value="1"/>
</dbReference>
<dbReference type="Proteomes" id="UP001196565">
    <property type="component" value="Unassembled WGS sequence"/>
</dbReference>
<dbReference type="PANTHER" id="PTHR46637:SF1">
    <property type="entry name" value="BLL5188 PROTEIN"/>
    <property type="match status" value="1"/>
</dbReference>
<keyword evidence="3" id="KW-1185">Reference proteome</keyword>
<evidence type="ECO:0000313" key="2">
    <source>
        <dbReference type="EMBL" id="MBW6397456.1"/>
    </source>
</evidence>
<dbReference type="InterPro" id="IPR025161">
    <property type="entry name" value="IS402-like_dom"/>
</dbReference>
<dbReference type="RefSeq" id="WP_219762071.1">
    <property type="nucleotide sequence ID" value="NZ_JAHYBZ010000002.1"/>
</dbReference>
<accession>A0ABS7A577</accession>